<dbReference type="InParanoid" id="Q559H0"/>
<dbReference type="KEGG" id="ddi:DDB_G0272933"/>
<organism evidence="4 5">
    <name type="scientific">Dictyostelium discoideum</name>
    <name type="common">Social amoeba</name>
    <dbReference type="NCBI Taxonomy" id="44689"/>
    <lineage>
        <taxon>Eukaryota</taxon>
        <taxon>Amoebozoa</taxon>
        <taxon>Evosea</taxon>
        <taxon>Eumycetozoa</taxon>
        <taxon>Dictyostelia</taxon>
        <taxon>Dictyosteliales</taxon>
        <taxon>Dictyosteliaceae</taxon>
        <taxon>Dictyostelium</taxon>
    </lineage>
</organism>
<dbReference type="HOGENOM" id="CLU_1681182_0_0_1"/>
<gene>
    <name evidence="4" type="ORF">DDB_G0272933</name>
</gene>
<dbReference type="Pfam" id="PF10260">
    <property type="entry name" value="SAYSvFN"/>
    <property type="match status" value="1"/>
</dbReference>
<dbReference type="AlphaFoldDB" id="Q559H0"/>
<dbReference type="dictyBase" id="DDB_G0272933"/>
<comment type="caution">
    <text evidence="4">The sequence shown here is derived from an EMBL/GenBank/DDBJ whole genome shotgun (WGS) entry which is preliminary data.</text>
</comment>
<feature type="domain" description="SAYSvFN" evidence="3">
    <location>
        <begin position="85"/>
        <end position="152"/>
    </location>
</feature>
<dbReference type="InterPro" id="IPR039159">
    <property type="entry name" value="SAYSD1"/>
</dbReference>
<proteinExistence type="predicted"/>
<keyword evidence="5" id="KW-1185">Reference proteome</keyword>
<evidence type="ECO:0000256" key="1">
    <source>
        <dbReference type="SAM" id="MobiDB-lite"/>
    </source>
</evidence>
<reference evidence="4 5" key="1">
    <citation type="journal article" date="2005" name="Nature">
        <title>The genome of the social amoeba Dictyostelium discoideum.</title>
        <authorList>
            <consortium name="The Dictyostelium discoideum Sequencing Consortium"/>
            <person name="Eichinger L."/>
            <person name="Pachebat J.A."/>
            <person name="Glockner G."/>
            <person name="Rajandream M.A."/>
            <person name="Sucgang R."/>
            <person name="Berriman M."/>
            <person name="Song J."/>
            <person name="Olsen R."/>
            <person name="Szafranski K."/>
            <person name="Xu Q."/>
            <person name="Tunggal B."/>
            <person name="Kummerfeld S."/>
            <person name="Madera M."/>
            <person name="Konfortov B.A."/>
            <person name="Rivero F."/>
            <person name="Bankier A.T."/>
            <person name="Lehmann R."/>
            <person name="Hamlin N."/>
            <person name="Davies R."/>
            <person name="Gaudet P."/>
            <person name="Fey P."/>
            <person name="Pilcher K."/>
            <person name="Chen G."/>
            <person name="Saunders D."/>
            <person name="Sodergren E."/>
            <person name="Davis P."/>
            <person name="Kerhornou A."/>
            <person name="Nie X."/>
            <person name="Hall N."/>
            <person name="Anjard C."/>
            <person name="Hemphill L."/>
            <person name="Bason N."/>
            <person name="Farbrother P."/>
            <person name="Desany B."/>
            <person name="Just E."/>
            <person name="Morio T."/>
            <person name="Rost R."/>
            <person name="Churcher C."/>
            <person name="Cooper J."/>
            <person name="Haydock S."/>
            <person name="van Driessche N."/>
            <person name="Cronin A."/>
            <person name="Goodhead I."/>
            <person name="Muzny D."/>
            <person name="Mourier T."/>
            <person name="Pain A."/>
            <person name="Lu M."/>
            <person name="Harper D."/>
            <person name="Lindsay R."/>
            <person name="Hauser H."/>
            <person name="James K."/>
            <person name="Quiles M."/>
            <person name="Madan Babu M."/>
            <person name="Saito T."/>
            <person name="Buchrieser C."/>
            <person name="Wardroper A."/>
            <person name="Felder M."/>
            <person name="Thangavelu M."/>
            <person name="Johnson D."/>
            <person name="Knights A."/>
            <person name="Loulseged H."/>
            <person name="Mungall K."/>
            <person name="Oliver K."/>
            <person name="Price C."/>
            <person name="Quail M.A."/>
            <person name="Urushihara H."/>
            <person name="Hernandez J."/>
            <person name="Rabbinowitsch E."/>
            <person name="Steffen D."/>
            <person name="Sanders M."/>
            <person name="Ma J."/>
            <person name="Kohara Y."/>
            <person name="Sharp S."/>
            <person name="Simmonds M."/>
            <person name="Spiegler S."/>
            <person name="Tivey A."/>
            <person name="Sugano S."/>
            <person name="White B."/>
            <person name="Walker D."/>
            <person name="Woodward J."/>
            <person name="Winckler T."/>
            <person name="Tanaka Y."/>
            <person name="Shaulsky G."/>
            <person name="Schleicher M."/>
            <person name="Weinstock G."/>
            <person name="Rosenthal A."/>
            <person name="Cox E.C."/>
            <person name="Chisholm R.L."/>
            <person name="Gibbs R."/>
            <person name="Loomis W.F."/>
            <person name="Platzer M."/>
            <person name="Kay R.R."/>
            <person name="Williams J."/>
            <person name="Dear P.H."/>
            <person name="Noegel A.A."/>
            <person name="Barrell B."/>
            <person name="Kuspa A."/>
        </authorList>
    </citation>
    <scope>NUCLEOTIDE SEQUENCE [LARGE SCALE GENOMIC DNA]</scope>
    <source>
        <strain evidence="4 5">AX4</strain>
    </source>
</reference>
<accession>Q559H0</accession>
<feature type="transmembrane region" description="Helical" evidence="2">
    <location>
        <begin position="103"/>
        <end position="119"/>
    </location>
</feature>
<keyword evidence="2" id="KW-0472">Membrane</keyword>
<dbReference type="OMA" id="MSHFQNN"/>
<dbReference type="PANTHER" id="PTHR13527">
    <property type="entry name" value="SAYSVFN DOMAIN-CONTAINING PROTEIN 1"/>
    <property type="match status" value="1"/>
</dbReference>
<dbReference type="eggNOG" id="ENOG502RHV7">
    <property type="taxonomic scope" value="Eukaryota"/>
</dbReference>
<dbReference type="GeneID" id="8618527"/>
<evidence type="ECO:0000256" key="2">
    <source>
        <dbReference type="SAM" id="Phobius"/>
    </source>
</evidence>
<feature type="region of interest" description="Disordered" evidence="1">
    <location>
        <begin position="1"/>
        <end position="25"/>
    </location>
</feature>
<dbReference type="PANTHER" id="PTHR13527:SF0">
    <property type="entry name" value="SAYSVFN DOMAIN-CONTAINING PROTEIN 1"/>
    <property type="match status" value="1"/>
</dbReference>
<dbReference type="EMBL" id="AAFI02000008">
    <property type="protein sequence ID" value="EAL71104.1"/>
    <property type="molecule type" value="Genomic_DNA"/>
</dbReference>
<name>Q559H0_DICDI</name>
<protein>
    <recommendedName>
        <fullName evidence="3">SAYSvFN domain-containing protein</fullName>
    </recommendedName>
</protein>
<dbReference type="PaxDb" id="44689-DDB0252756"/>
<dbReference type="STRING" id="44689.Q559H0"/>
<keyword evidence="2" id="KW-1133">Transmembrane helix</keyword>
<keyword evidence="2" id="KW-0812">Transmembrane</keyword>
<evidence type="ECO:0000259" key="3">
    <source>
        <dbReference type="Pfam" id="PF10260"/>
    </source>
</evidence>
<evidence type="ECO:0000313" key="5">
    <source>
        <dbReference type="Proteomes" id="UP000002195"/>
    </source>
</evidence>
<sequence>MSHFQNNPFSNNSRGSSGSYGSLNNNYNNNNNNRRTIIQNGQVRQINTTHRSNEPKDDVDIQFLTFFTVDSFKRMGKNYWKLLVKVLLWMAIQYYFIKIEFGAVFFVFSCFALILLNLGKRDKNSLSAYNVFNKNFENILLSKSKESLERDLGRNTM</sequence>
<dbReference type="VEuPathDB" id="AmoebaDB:DDB_G0272933"/>
<dbReference type="RefSeq" id="XP_644846.1">
    <property type="nucleotide sequence ID" value="XM_639754.1"/>
</dbReference>
<feature type="transmembrane region" description="Helical" evidence="2">
    <location>
        <begin position="79"/>
        <end position="97"/>
    </location>
</feature>
<dbReference type="InterPro" id="IPR019387">
    <property type="entry name" value="SAYSvFN_dom"/>
</dbReference>
<dbReference type="Proteomes" id="UP000002195">
    <property type="component" value="Unassembled WGS sequence"/>
</dbReference>
<evidence type="ECO:0000313" key="4">
    <source>
        <dbReference type="EMBL" id="EAL71104.1"/>
    </source>
</evidence>